<evidence type="ECO:0000313" key="1">
    <source>
        <dbReference type="EMBL" id="STI76708.1"/>
    </source>
</evidence>
<name>A0A376TIN6_ECOLX</name>
<dbReference type="AlphaFoldDB" id="A0A376TIN6"/>
<dbReference type="Proteomes" id="UP000254405">
    <property type="component" value="Unassembled WGS sequence"/>
</dbReference>
<protein>
    <submittedName>
        <fullName evidence="1">Chromosome partition protein</fullName>
    </submittedName>
</protein>
<dbReference type="EMBL" id="UGCO01000001">
    <property type="protein sequence ID" value="STI76708.1"/>
    <property type="molecule type" value="Genomic_DNA"/>
</dbReference>
<gene>
    <name evidence="1" type="primary">mukB_3</name>
    <name evidence="1" type="ORF">NCTC8985_01973</name>
</gene>
<accession>A0A376TIN6</accession>
<organism evidence="1 2">
    <name type="scientific">Escherichia coli</name>
    <dbReference type="NCBI Taxonomy" id="562"/>
    <lineage>
        <taxon>Bacteria</taxon>
        <taxon>Pseudomonadati</taxon>
        <taxon>Pseudomonadota</taxon>
        <taxon>Gammaproteobacteria</taxon>
        <taxon>Enterobacterales</taxon>
        <taxon>Enterobacteriaceae</taxon>
        <taxon>Escherichia</taxon>
    </lineage>
</organism>
<evidence type="ECO:0000313" key="2">
    <source>
        <dbReference type="Proteomes" id="UP000254405"/>
    </source>
</evidence>
<sequence length="40" mass="4621">MTAKAGWCAVMRMVKDNGVERRLHRRELAYLPLMIALYVG</sequence>
<proteinExistence type="predicted"/>
<reference evidence="1 2" key="1">
    <citation type="submission" date="2018-06" db="EMBL/GenBank/DDBJ databases">
        <authorList>
            <consortium name="Pathogen Informatics"/>
            <person name="Doyle S."/>
        </authorList>
    </citation>
    <scope>NUCLEOTIDE SEQUENCE [LARGE SCALE GENOMIC DNA]</scope>
    <source>
        <strain evidence="1 2">NCTC8985</strain>
    </source>
</reference>